<feature type="domain" description="Ig-like" evidence="23">
    <location>
        <begin position="22"/>
        <end position="121"/>
    </location>
</feature>
<dbReference type="PRINTS" id="PR01539">
    <property type="entry name" value="INTRLEUKN1R2"/>
</dbReference>
<comment type="subcellular location">
    <subcellularLocation>
        <location evidence="1">Cell membrane</location>
    </subcellularLocation>
    <subcellularLocation>
        <location evidence="2">Membrane</location>
        <topology evidence="2">Single-pass type I membrane protein</topology>
    </subcellularLocation>
    <subcellularLocation>
        <location evidence="3">Secreted</location>
    </subcellularLocation>
</comment>
<evidence type="ECO:0000256" key="12">
    <source>
        <dbReference type="ARBA" id="ARBA00023157"/>
    </source>
</evidence>
<evidence type="ECO:0000256" key="22">
    <source>
        <dbReference type="SAM" id="Phobius"/>
    </source>
</evidence>
<dbReference type="GO" id="GO:0005576">
    <property type="term" value="C:extracellular region"/>
    <property type="evidence" value="ECO:0007669"/>
    <property type="project" value="UniProtKB-SubCell"/>
</dbReference>
<evidence type="ECO:0000256" key="3">
    <source>
        <dbReference type="ARBA" id="ARBA00004613"/>
    </source>
</evidence>
<dbReference type="KEGG" id="tup:102491995"/>
<evidence type="ECO:0000256" key="14">
    <source>
        <dbReference type="ARBA" id="ARBA00023180"/>
    </source>
</evidence>
<dbReference type="EMBL" id="KB365080">
    <property type="protein sequence ID" value="ELV11565.1"/>
    <property type="molecule type" value="Genomic_DNA"/>
</dbReference>
<evidence type="ECO:0000256" key="9">
    <source>
        <dbReference type="ARBA" id="ARBA00022737"/>
    </source>
</evidence>
<dbReference type="eggNOG" id="ENOG502QVTS">
    <property type="taxonomic scope" value="Eukaryota"/>
</dbReference>
<dbReference type="InterPro" id="IPR003599">
    <property type="entry name" value="Ig_sub"/>
</dbReference>
<dbReference type="Gene3D" id="2.60.40.10">
    <property type="entry name" value="Immunoglobulins"/>
    <property type="match status" value="3"/>
</dbReference>
<comment type="similarity">
    <text evidence="4">Belongs to the interleukin-1 receptor family.</text>
</comment>
<evidence type="ECO:0000256" key="11">
    <source>
        <dbReference type="ARBA" id="ARBA00023136"/>
    </source>
</evidence>
<feature type="domain" description="Ig-like" evidence="23">
    <location>
        <begin position="237"/>
        <end position="342"/>
    </location>
</feature>
<evidence type="ECO:0000256" key="19">
    <source>
        <dbReference type="ARBA" id="ARBA00077713"/>
    </source>
</evidence>
<keyword evidence="12" id="KW-1015">Disulfide bond</keyword>
<evidence type="ECO:0000256" key="18">
    <source>
        <dbReference type="ARBA" id="ARBA00076481"/>
    </source>
</evidence>
<gene>
    <name evidence="24" type="ORF">TREES_T100005909</name>
</gene>
<protein>
    <recommendedName>
        <fullName evidence="17">Interleukin-1 receptor type 2</fullName>
    </recommendedName>
    <alternativeName>
        <fullName evidence="20">CD121 antigen-like family member B</fullName>
    </alternativeName>
    <alternativeName>
        <fullName evidence="21">IL-1 type II receptor</fullName>
    </alternativeName>
    <alternativeName>
        <fullName evidence="18">Interleukin-1 receptor beta</fullName>
    </alternativeName>
    <alternativeName>
        <fullName evidence="19">Interleukin-1 receptor type II</fullName>
    </alternativeName>
</protein>
<evidence type="ECO:0000256" key="4">
    <source>
        <dbReference type="ARBA" id="ARBA00009752"/>
    </source>
</evidence>
<keyword evidence="6" id="KW-0964">Secreted</keyword>
<dbReference type="FunFam" id="2.60.40.10:FF:000188">
    <property type="entry name" value="Interleukin-1 receptor accessory protein-like 1"/>
    <property type="match status" value="1"/>
</dbReference>
<keyword evidence="9" id="KW-0677">Repeat</keyword>
<evidence type="ECO:0000256" key="2">
    <source>
        <dbReference type="ARBA" id="ARBA00004479"/>
    </source>
</evidence>
<evidence type="ECO:0000256" key="21">
    <source>
        <dbReference type="ARBA" id="ARBA00079822"/>
    </source>
</evidence>
<dbReference type="GO" id="GO:0004910">
    <property type="term" value="F:interleukin-1, type II, blocking receptor activity"/>
    <property type="evidence" value="ECO:0007669"/>
    <property type="project" value="InterPro"/>
</dbReference>
<proteinExistence type="inferred from homology"/>
<evidence type="ECO:0000256" key="20">
    <source>
        <dbReference type="ARBA" id="ARBA00079536"/>
    </source>
</evidence>
<evidence type="ECO:0000256" key="13">
    <source>
        <dbReference type="ARBA" id="ARBA00023170"/>
    </source>
</evidence>
<dbReference type="InterPro" id="IPR036179">
    <property type="entry name" value="Ig-like_dom_sf"/>
</dbReference>
<evidence type="ECO:0000256" key="17">
    <source>
        <dbReference type="ARBA" id="ARBA00067897"/>
    </source>
</evidence>
<evidence type="ECO:0000256" key="15">
    <source>
        <dbReference type="ARBA" id="ARBA00023319"/>
    </source>
</evidence>
<evidence type="ECO:0000256" key="16">
    <source>
        <dbReference type="ARBA" id="ARBA00059777"/>
    </source>
</evidence>
<keyword evidence="11 22" id="KW-0472">Membrane</keyword>
<evidence type="ECO:0000256" key="10">
    <source>
        <dbReference type="ARBA" id="ARBA00022989"/>
    </source>
</evidence>
<keyword evidence="7 22" id="KW-0812">Transmembrane</keyword>
<feature type="transmembrane region" description="Helical" evidence="22">
    <location>
        <begin position="348"/>
        <end position="369"/>
    </location>
</feature>
<keyword evidence="14" id="KW-0325">Glycoprotein</keyword>
<evidence type="ECO:0000256" key="6">
    <source>
        <dbReference type="ARBA" id="ARBA00022525"/>
    </source>
</evidence>
<keyword evidence="10 22" id="KW-1133">Transmembrane helix</keyword>
<keyword evidence="5" id="KW-1003">Cell membrane</keyword>
<accession>L8Y9D1</accession>
<evidence type="ECO:0000256" key="7">
    <source>
        <dbReference type="ARBA" id="ARBA00022692"/>
    </source>
</evidence>
<dbReference type="InterPro" id="IPR004074">
    <property type="entry name" value="IL-1_rcpt_I/II-typ"/>
</dbReference>
<dbReference type="Pfam" id="PF00047">
    <property type="entry name" value="ig"/>
    <property type="match status" value="1"/>
</dbReference>
<keyword evidence="13 24" id="KW-0675">Receptor</keyword>
<dbReference type="InterPro" id="IPR013783">
    <property type="entry name" value="Ig-like_fold"/>
</dbReference>
<keyword evidence="8" id="KW-0732">Signal</keyword>
<dbReference type="STRING" id="246437.L8Y9D1"/>
<keyword evidence="25" id="KW-1185">Reference proteome</keyword>
<dbReference type="GO" id="GO:0019966">
    <property type="term" value="F:interleukin-1 binding"/>
    <property type="evidence" value="ECO:0007669"/>
    <property type="project" value="TreeGrafter"/>
</dbReference>
<comment type="function">
    <text evidence="16">Non-signaling receptor for IL1A, IL1B and IL1RN. Reduces IL1B activities. Serves as a decoy receptor by competitive binding to IL1B and preventing its binding to IL1R1. Also modulates cellular response through non-signaling association with IL1RAP after binding to IL1B. IL1R2 (membrane and secreted forms) preferentially binds IL1B and poorly IL1A and IL1RN. The secreted IL1R2 recruits secreted IL1RAP with high affinity; this complex formation may be the dominant mechanism for neutralization of IL1B by secreted/soluble receptors.</text>
</comment>
<evidence type="ECO:0000256" key="1">
    <source>
        <dbReference type="ARBA" id="ARBA00004236"/>
    </source>
</evidence>
<evidence type="ECO:0000256" key="5">
    <source>
        <dbReference type="ARBA" id="ARBA00022475"/>
    </source>
</evidence>
<dbReference type="PANTHER" id="PTHR11890:SF3">
    <property type="entry name" value="INTERLEUKIN-1 RECEPTOR TYPE 2"/>
    <property type="match status" value="1"/>
</dbReference>
<dbReference type="InParanoid" id="L8Y9D1"/>
<dbReference type="PRINTS" id="PR01536">
    <property type="entry name" value="INTRLKN1R12F"/>
</dbReference>
<dbReference type="PANTHER" id="PTHR11890">
    <property type="entry name" value="INTERLEUKIN-1 RECEPTOR FAMILY MEMBER"/>
    <property type="match status" value="1"/>
</dbReference>
<evidence type="ECO:0000256" key="8">
    <source>
        <dbReference type="ARBA" id="ARBA00022729"/>
    </source>
</evidence>
<dbReference type="InterPro" id="IPR007110">
    <property type="entry name" value="Ig-like_dom"/>
</dbReference>
<dbReference type="AlphaFoldDB" id="L8Y9D1"/>
<keyword evidence="15" id="KW-0393">Immunoglobulin domain</keyword>
<dbReference type="SMART" id="SM00409">
    <property type="entry name" value="IG"/>
    <property type="match status" value="3"/>
</dbReference>
<feature type="domain" description="Ig-like" evidence="23">
    <location>
        <begin position="149"/>
        <end position="220"/>
    </location>
</feature>
<dbReference type="InterPro" id="IPR013151">
    <property type="entry name" value="Immunoglobulin_dom"/>
</dbReference>
<evidence type="ECO:0000259" key="23">
    <source>
        <dbReference type="PROSITE" id="PS50835"/>
    </source>
</evidence>
<dbReference type="PROSITE" id="PS50835">
    <property type="entry name" value="IG_LIKE"/>
    <property type="match status" value="3"/>
</dbReference>
<dbReference type="FunFam" id="2.60.40.10:FF:001326">
    <property type="entry name" value="Interleukin 1 receptor type 2"/>
    <property type="match status" value="1"/>
</dbReference>
<dbReference type="GO" id="GO:0005886">
    <property type="term" value="C:plasma membrane"/>
    <property type="evidence" value="ECO:0007669"/>
    <property type="project" value="UniProtKB-SubCell"/>
</dbReference>
<reference evidence="25" key="2">
    <citation type="journal article" date="2013" name="Nat. Commun.">
        <title>Genome of the Chinese tree shrew.</title>
        <authorList>
            <person name="Fan Y."/>
            <person name="Huang Z.Y."/>
            <person name="Cao C.C."/>
            <person name="Chen C.S."/>
            <person name="Chen Y.X."/>
            <person name="Fan D.D."/>
            <person name="He J."/>
            <person name="Hou H.L."/>
            <person name="Hu L."/>
            <person name="Hu X.T."/>
            <person name="Jiang X.T."/>
            <person name="Lai R."/>
            <person name="Lang Y.S."/>
            <person name="Liang B."/>
            <person name="Liao S.G."/>
            <person name="Mu D."/>
            <person name="Ma Y.Y."/>
            <person name="Niu Y.Y."/>
            <person name="Sun X.Q."/>
            <person name="Xia J.Q."/>
            <person name="Xiao J."/>
            <person name="Xiong Z.Q."/>
            <person name="Xu L."/>
            <person name="Yang L."/>
            <person name="Zhang Y."/>
            <person name="Zhao W."/>
            <person name="Zhao X.D."/>
            <person name="Zheng Y.T."/>
            <person name="Zhou J.M."/>
            <person name="Zhu Y.B."/>
            <person name="Zhang G.J."/>
            <person name="Wang J."/>
            <person name="Yao Y.G."/>
        </authorList>
    </citation>
    <scope>NUCLEOTIDE SEQUENCE [LARGE SCALE GENOMIC DNA]</scope>
</reference>
<dbReference type="SUPFAM" id="SSF48726">
    <property type="entry name" value="Immunoglobulin"/>
    <property type="match status" value="3"/>
</dbReference>
<sequence length="404" mass="45982">MIILYMLIAGASTFTIQPEELPAVAEHCKFRGKYYLEESRVEREPVVLRCPQVEYWSGAIASAHVNVTWHKSNSAEIIVGEEARVRVQGDALWFLPALQEDSGTYICTLRNATYCDEMAIGLRVFENTETSLELISYVQTVTLPSSGLLVCPHLEEFIRNKTDVRIHWYKGSVLLDHSSDRFLGVSENTRLLIHDVSAEDAGYYSCVLTFSHEGRDYNVTRDIELRVREEREDKIIPVLISPLNTISASLGSKLTIPCKVFLGANKPLITLLWWTANNTDIEDAYPGGRVTEGLYREYSENNENYIELPLIFDPVVREDLNTDFKCSARNSLSSQTLHTKVEEASFTFSWKIALAPLSLVLLVLGGMWIRRWCKHRIDKLYGLTVLKTGLRDFQSYPSKIKETK</sequence>
<name>L8Y9D1_TUPCH</name>
<dbReference type="Proteomes" id="UP000011518">
    <property type="component" value="Unassembled WGS sequence"/>
</dbReference>
<organism evidence="24 25">
    <name type="scientific">Tupaia chinensis</name>
    <name type="common">Chinese tree shrew</name>
    <name type="synonym">Tupaia belangeri chinensis</name>
    <dbReference type="NCBI Taxonomy" id="246437"/>
    <lineage>
        <taxon>Eukaryota</taxon>
        <taxon>Metazoa</taxon>
        <taxon>Chordata</taxon>
        <taxon>Craniata</taxon>
        <taxon>Vertebrata</taxon>
        <taxon>Euteleostomi</taxon>
        <taxon>Mammalia</taxon>
        <taxon>Eutheria</taxon>
        <taxon>Euarchontoglires</taxon>
        <taxon>Scandentia</taxon>
        <taxon>Tupaiidae</taxon>
        <taxon>Tupaia</taxon>
    </lineage>
</organism>
<evidence type="ECO:0000313" key="25">
    <source>
        <dbReference type="Proteomes" id="UP000011518"/>
    </source>
</evidence>
<dbReference type="FunCoup" id="L8Y9D1">
    <property type="interactions" value="686"/>
</dbReference>
<dbReference type="InterPro" id="IPR004077">
    <property type="entry name" value="IL-1_rcpt_II-typ"/>
</dbReference>
<dbReference type="InterPro" id="IPR015621">
    <property type="entry name" value="IL-1_rcpt_fam"/>
</dbReference>
<evidence type="ECO:0000313" key="24">
    <source>
        <dbReference type="EMBL" id="ELV11565.1"/>
    </source>
</evidence>
<dbReference type="FunFam" id="2.60.40.10:FF:001027">
    <property type="entry name" value="Interleukin 1 receptor type 2"/>
    <property type="match status" value="1"/>
</dbReference>
<dbReference type="OrthoDB" id="9881731at2759"/>
<reference evidence="25" key="1">
    <citation type="submission" date="2012-07" db="EMBL/GenBank/DDBJ databases">
        <title>Genome of the Chinese tree shrew, a rising model animal genetically related to primates.</title>
        <authorList>
            <person name="Zhang G."/>
            <person name="Fan Y."/>
            <person name="Yao Y."/>
            <person name="Huang Z."/>
        </authorList>
    </citation>
    <scope>NUCLEOTIDE SEQUENCE [LARGE SCALE GENOMIC DNA]</scope>
</reference>